<dbReference type="Proteomes" id="UP000800094">
    <property type="component" value="Unassembled WGS sequence"/>
</dbReference>
<feature type="region of interest" description="Disordered" evidence="1">
    <location>
        <begin position="189"/>
        <end position="219"/>
    </location>
</feature>
<feature type="region of interest" description="Disordered" evidence="1">
    <location>
        <begin position="336"/>
        <end position="385"/>
    </location>
</feature>
<proteinExistence type="predicted"/>
<keyword evidence="3" id="KW-1185">Reference proteome</keyword>
<dbReference type="EMBL" id="ML987194">
    <property type="protein sequence ID" value="KAF2250406.1"/>
    <property type="molecule type" value="Genomic_DNA"/>
</dbReference>
<evidence type="ECO:0000313" key="2">
    <source>
        <dbReference type="EMBL" id="KAF2250406.1"/>
    </source>
</evidence>
<accession>A0A6A6IJ55</accession>
<name>A0A6A6IJ55_9PLEO</name>
<dbReference type="AlphaFoldDB" id="A0A6A6IJ55"/>
<reference evidence="2" key="1">
    <citation type="journal article" date="2020" name="Stud. Mycol.">
        <title>101 Dothideomycetes genomes: a test case for predicting lifestyles and emergence of pathogens.</title>
        <authorList>
            <person name="Haridas S."/>
            <person name="Albert R."/>
            <person name="Binder M."/>
            <person name="Bloem J."/>
            <person name="Labutti K."/>
            <person name="Salamov A."/>
            <person name="Andreopoulos B."/>
            <person name="Baker S."/>
            <person name="Barry K."/>
            <person name="Bills G."/>
            <person name="Bluhm B."/>
            <person name="Cannon C."/>
            <person name="Castanera R."/>
            <person name="Culley D."/>
            <person name="Daum C."/>
            <person name="Ezra D."/>
            <person name="Gonzalez J."/>
            <person name="Henrissat B."/>
            <person name="Kuo A."/>
            <person name="Liang C."/>
            <person name="Lipzen A."/>
            <person name="Lutzoni F."/>
            <person name="Magnuson J."/>
            <person name="Mondo S."/>
            <person name="Nolan M."/>
            <person name="Ohm R."/>
            <person name="Pangilinan J."/>
            <person name="Park H.-J."/>
            <person name="Ramirez L."/>
            <person name="Alfaro M."/>
            <person name="Sun H."/>
            <person name="Tritt A."/>
            <person name="Yoshinaga Y."/>
            <person name="Zwiers L.-H."/>
            <person name="Turgeon B."/>
            <person name="Goodwin S."/>
            <person name="Spatafora J."/>
            <person name="Crous P."/>
            <person name="Grigoriev I."/>
        </authorList>
    </citation>
    <scope>NUCLEOTIDE SEQUENCE</scope>
    <source>
        <strain evidence="2">CBS 122368</strain>
    </source>
</reference>
<evidence type="ECO:0000256" key="1">
    <source>
        <dbReference type="SAM" id="MobiDB-lite"/>
    </source>
</evidence>
<organism evidence="2 3">
    <name type="scientific">Trematosphaeria pertusa</name>
    <dbReference type="NCBI Taxonomy" id="390896"/>
    <lineage>
        <taxon>Eukaryota</taxon>
        <taxon>Fungi</taxon>
        <taxon>Dikarya</taxon>
        <taxon>Ascomycota</taxon>
        <taxon>Pezizomycotina</taxon>
        <taxon>Dothideomycetes</taxon>
        <taxon>Pleosporomycetidae</taxon>
        <taxon>Pleosporales</taxon>
        <taxon>Massarineae</taxon>
        <taxon>Trematosphaeriaceae</taxon>
        <taxon>Trematosphaeria</taxon>
    </lineage>
</organism>
<feature type="compositionally biased region" description="Polar residues" evidence="1">
    <location>
        <begin position="251"/>
        <end position="260"/>
    </location>
</feature>
<feature type="compositionally biased region" description="Basic and acidic residues" evidence="1">
    <location>
        <begin position="353"/>
        <end position="363"/>
    </location>
</feature>
<dbReference type="GeneID" id="54575116"/>
<sequence length="385" mass="41482">MLSDHQPFVWMIIATYARLAVGTRGMWTTTSLSIFLDFTSRYVAPLRLTHPCPPLCSSSALFHRPPSPSSLQSRRDMSFRSFVSQMSGSLEHIHIPSLAVLSILAPRSPFAVLSLVQPQPNFELDHRAKASRDLSLAHSLLAQTRIDSQNSATRPSFTSLLISLSFVWEPQLELKAIFFTLRKPASKQTATHKMNEHPRIPGDIGASNIPLTPPQSPKLSLISGLRLQEEPTPLAQAAEASESPTRELQPAIQSPHSPASPQDPPNLSQSSVRSICSASSKCSNPSSLFSHASTSSSGSTSPAPPLHFYASLPSTEWGRTQHLYDSGLVFGTYDLGNGRRGGISGPSSSYYEGKYERANKEGRGGSGDSSGTAEEEGGGETEKGG</sequence>
<evidence type="ECO:0000313" key="3">
    <source>
        <dbReference type="Proteomes" id="UP000800094"/>
    </source>
</evidence>
<protein>
    <submittedName>
        <fullName evidence="2">Uncharacterized protein</fullName>
    </submittedName>
</protein>
<dbReference type="RefSeq" id="XP_033685410.1">
    <property type="nucleotide sequence ID" value="XM_033821786.1"/>
</dbReference>
<gene>
    <name evidence="2" type="ORF">BU26DRAFT_301133</name>
</gene>
<feature type="region of interest" description="Disordered" evidence="1">
    <location>
        <begin position="232"/>
        <end position="273"/>
    </location>
</feature>